<dbReference type="HOGENOM" id="CLU_1878715_0_0_1"/>
<feature type="compositionally biased region" description="Basic residues" evidence="1">
    <location>
        <begin position="32"/>
        <end position="46"/>
    </location>
</feature>
<protein>
    <recommendedName>
        <fullName evidence="4">BZIP domain-containing protein</fullName>
    </recommendedName>
</protein>
<accession>J3L649</accession>
<evidence type="ECO:0000313" key="3">
    <source>
        <dbReference type="Proteomes" id="UP000006038"/>
    </source>
</evidence>
<evidence type="ECO:0000313" key="2">
    <source>
        <dbReference type="EnsemblPlants" id="OB01G47050.1"/>
    </source>
</evidence>
<dbReference type="Gramene" id="OB01G47050.1">
    <property type="protein sequence ID" value="OB01G47050.1"/>
    <property type="gene ID" value="OB01G47050"/>
</dbReference>
<feature type="compositionally biased region" description="Basic and acidic residues" evidence="1">
    <location>
        <begin position="21"/>
        <end position="31"/>
    </location>
</feature>
<name>J3L649_ORYBR</name>
<proteinExistence type="predicted"/>
<dbReference type="AlphaFoldDB" id="J3L649"/>
<organism evidence="2">
    <name type="scientific">Oryza brachyantha</name>
    <name type="common">malo sina</name>
    <dbReference type="NCBI Taxonomy" id="4533"/>
    <lineage>
        <taxon>Eukaryota</taxon>
        <taxon>Viridiplantae</taxon>
        <taxon>Streptophyta</taxon>
        <taxon>Embryophyta</taxon>
        <taxon>Tracheophyta</taxon>
        <taxon>Spermatophyta</taxon>
        <taxon>Magnoliopsida</taxon>
        <taxon>Liliopsida</taxon>
        <taxon>Poales</taxon>
        <taxon>Poaceae</taxon>
        <taxon>BOP clade</taxon>
        <taxon>Oryzoideae</taxon>
        <taxon>Oryzeae</taxon>
        <taxon>Oryzinae</taxon>
        <taxon>Oryza</taxon>
    </lineage>
</organism>
<reference evidence="2" key="2">
    <citation type="submission" date="2013-04" db="UniProtKB">
        <authorList>
            <consortium name="EnsemblPlants"/>
        </authorList>
    </citation>
    <scope>IDENTIFICATION</scope>
</reference>
<feature type="region of interest" description="Disordered" evidence="1">
    <location>
        <begin position="1"/>
        <end position="102"/>
    </location>
</feature>
<reference evidence="2" key="1">
    <citation type="journal article" date="2013" name="Nat. Commun.">
        <title>Whole-genome sequencing of Oryza brachyantha reveals mechanisms underlying Oryza genome evolution.</title>
        <authorList>
            <person name="Chen J."/>
            <person name="Huang Q."/>
            <person name="Gao D."/>
            <person name="Wang J."/>
            <person name="Lang Y."/>
            <person name="Liu T."/>
            <person name="Li B."/>
            <person name="Bai Z."/>
            <person name="Luis Goicoechea J."/>
            <person name="Liang C."/>
            <person name="Chen C."/>
            <person name="Zhang W."/>
            <person name="Sun S."/>
            <person name="Liao Y."/>
            <person name="Zhang X."/>
            <person name="Yang L."/>
            <person name="Song C."/>
            <person name="Wang M."/>
            <person name="Shi J."/>
            <person name="Liu G."/>
            <person name="Liu J."/>
            <person name="Zhou H."/>
            <person name="Zhou W."/>
            <person name="Yu Q."/>
            <person name="An N."/>
            <person name="Chen Y."/>
            <person name="Cai Q."/>
            <person name="Wang B."/>
            <person name="Liu B."/>
            <person name="Min J."/>
            <person name="Huang Y."/>
            <person name="Wu H."/>
            <person name="Li Z."/>
            <person name="Zhang Y."/>
            <person name="Yin Y."/>
            <person name="Song W."/>
            <person name="Jiang J."/>
            <person name="Jackson S.A."/>
            <person name="Wing R.A."/>
            <person name="Wang J."/>
            <person name="Chen M."/>
        </authorList>
    </citation>
    <scope>NUCLEOTIDE SEQUENCE [LARGE SCALE GENOMIC DNA]</scope>
    <source>
        <strain evidence="2">cv. IRGC 101232</strain>
    </source>
</reference>
<dbReference type="Proteomes" id="UP000006038">
    <property type="component" value="Chromosome 1"/>
</dbReference>
<dbReference type="OMA" id="CKCDLLP"/>
<keyword evidence="3" id="KW-1185">Reference proteome</keyword>
<evidence type="ECO:0008006" key="4">
    <source>
        <dbReference type="Google" id="ProtNLM"/>
    </source>
</evidence>
<sequence>MAYISRSFPHPQWRFKKPKAHTPEQNRESQRRGKSNRIAQRRRRAATTRSSSSSSENSQPRCGGAEASSASTTPWGSAGTGAPRPAVERRSRRPPILANVGGESSEIAYGVEAELLRVGDVGIGYWRLKFCKCDLLP</sequence>
<dbReference type="EnsemblPlants" id="OB01G47050.1">
    <property type="protein sequence ID" value="OB01G47050.1"/>
    <property type="gene ID" value="OB01G47050"/>
</dbReference>
<evidence type="ECO:0000256" key="1">
    <source>
        <dbReference type="SAM" id="MobiDB-lite"/>
    </source>
</evidence>